<dbReference type="PIRSF" id="PIRSF020623">
    <property type="entry name" value="PaaX"/>
    <property type="match status" value="1"/>
</dbReference>
<dbReference type="Pfam" id="PF08223">
    <property type="entry name" value="PaaX_C"/>
    <property type="match status" value="1"/>
</dbReference>
<dbReference type="Pfam" id="PF20803">
    <property type="entry name" value="PaaX_M"/>
    <property type="match status" value="1"/>
</dbReference>
<proteinExistence type="predicted"/>
<protein>
    <submittedName>
        <fullName evidence="4">Transcriptional regulator</fullName>
    </submittedName>
</protein>
<dbReference type="Pfam" id="PF07848">
    <property type="entry name" value="PaaX"/>
    <property type="match status" value="1"/>
</dbReference>
<dbReference type="InterPro" id="IPR013225">
    <property type="entry name" value="PaaX_C"/>
</dbReference>
<reference evidence="4" key="1">
    <citation type="submission" date="2022-01" db="EMBL/GenBank/DDBJ databases">
        <authorList>
            <person name="Jo J.-H."/>
            <person name="Im W.-T."/>
        </authorList>
    </citation>
    <scope>NUCLEOTIDE SEQUENCE</scope>
    <source>
        <strain evidence="4">I2-34</strain>
    </source>
</reference>
<dbReference type="Gene3D" id="1.10.10.10">
    <property type="entry name" value="Winged helix-like DNA-binding domain superfamily/Winged helix DNA-binding domain"/>
    <property type="match status" value="1"/>
</dbReference>
<feature type="domain" description="Transcriptional repressor PaaX-like N-terminal" evidence="1">
    <location>
        <begin position="24"/>
        <end position="88"/>
    </location>
</feature>
<dbReference type="InterPro" id="IPR036388">
    <property type="entry name" value="WH-like_DNA-bd_sf"/>
</dbReference>
<dbReference type="EMBL" id="JAKLTQ010000032">
    <property type="protein sequence ID" value="MCG2624810.1"/>
    <property type="molecule type" value="Genomic_DNA"/>
</dbReference>
<dbReference type="PANTHER" id="PTHR30319:SF1">
    <property type="entry name" value="TRANSCRIPTIONAL REPRESSOR PAAX"/>
    <property type="match status" value="1"/>
</dbReference>
<dbReference type="Proteomes" id="UP001165368">
    <property type="component" value="Unassembled WGS sequence"/>
</dbReference>
<comment type="caution">
    <text evidence="4">The sequence shown here is derived from an EMBL/GenBank/DDBJ whole genome shotgun (WGS) entry which is preliminary data.</text>
</comment>
<dbReference type="PANTHER" id="PTHR30319">
    <property type="entry name" value="PHENYLACETIC ACID REGULATOR-RELATED TRANSCRIPTIONAL REPRESSOR"/>
    <property type="match status" value="1"/>
</dbReference>
<name>A0ABS9LDT6_9MICC</name>
<dbReference type="RefSeq" id="WP_237827221.1">
    <property type="nucleotide sequence ID" value="NZ_JAKLTQ010000032.1"/>
</dbReference>
<evidence type="ECO:0000313" key="5">
    <source>
        <dbReference type="Proteomes" id="UP001165368"/>
    </source>
</evidence>
<evidence type="ECO:0000259" key="2">
    <source>
        <dbReference type="Pfam" id="PF08223"/>
    </source>
</evidence>
<dbReference type="Gene3D" id="3.30.70.2650">
    <property type="match status" value="1"/>
</dbReference>
<dbReference type="InterPro" id="IPR012906">
    <property type="entry name" value="PaaX-like_N"/>
</dbReference>
<feature type="domain" description="Transcriptional repressor PaaX-like central Cas2-like" evidence="3">
    <location>
        <begin position="109"/>
        <end position="186"/>
    </location>
</feature>
<dbReference type="InterPro" id="IPR011965">
    <property type="entry name" value="PaaX_trns_reg"/>
</dbReference>
<feature type="domain" description="Transcriptional repressor PaaX-like C-terminal" evidence="2">
    <location>
        <begin position="191"/>
        <end position="283"/>
    </location>
</feature>
<evidence type="ECO:0000259" key="1">
    <source>
        <dbReference type="Pfam" id="PF07848"/>
    </source>
</evidence>
<evidence type="ECO:0000313" key="4">
    <source>
        <dbReference type="EMBL" id="MCG2624810.1"/>
    </source>
</evidence>
<keyword evidence="5" id="KW-1185">Reference proteome</keyword>
<organism evidence="4 5">
    <name type="scientific">Arthrobacter hankyongi</name>
    <dbReference type="NCBI Taxonomy" id="2904801"/>
    <lineage>
        <taxon>Bacteria</taxon>
        <taxon>Bacillati</taxon>
        <taxon>Actinomycetota</taxon>
        <taxon>Actinomycetes</taxon>
        <taxon>Micrococcales</taxon>
        <taxon>Micrococcaceae</taxon>
        <taxon>Arthrobacter</taxon>
    </lineage>
</organism>
<dbReference type="Gene3D" id="1.20.58.1460">
    <property type="match status" value="1"/>
</dbReference>
<gene>
    <name evidence="4" type="ORF">LVY72_23250</name>
</gene>
<dbReference type="InterPro" id="IPR048846">
    <property type="entry name" value="PaaX-like_central"/>
</dbReference>
<sequence length="288" mass="31890">MRAEEEIIAGRLPGDQGQPPHHRFIVTVFGLYGRHSGGVIPVAVIVRLLQELGAEPASVRSSISRLKKKGVLVSERVDGQSGYALAGELEEHFRTGDERIFFPRPARAGDPWLLVSFSVPEAERSQRHKIRSGLGRMGFGAVGPGLWVAPAHLREEAADYVRRNGLEEYVEFFLSQHAGPGDLKAKVAQWWDLATLEAHYAAFIDAYAPVLAAWQGRPGRDDQTCREAFCAYVPMVTQWRQLPFLDPGLPAEALPEGWKGEAARTLFRELHTLLGPLSARHAQRAIYG</sequence>
<evidence type="ECO:0000259" key="3">
    <source>
        <dbReference type="Pfam" id="PF20803"/>
    </source>
</evidence>
<accession>A0ABS9LDT6</accession>